<evidence type="ECO:0000259" key="2">
    <source>
        <dbReference type="Pfam" id="PF14534"/>
    </source>
</evidence>
<gene>
    <name evidence="3" type="ORF">F5984_16560</name>
</gene>
<dbReference type="PROSITE" id="PS51257">
    <property type="entry name" value="PROKAR_LIPOPROTEIN"/>
    <property type="match status" value="1"/>
</dbReference>
<evidence type="ECO:0000256" key="1">
    <source>
        <dbReference type="SAM" id="SignalP"/>
    </source>
</evidence>
<proteinExistence type="predicted"/>
<organism evidence="3 4">
    <name type="scientific">Rudanella paleaurantiibacter</name>
    <dbReference type="NCBI Taxonomy" id="2614655"/>
    <lineage>
        <taxon>Bacteria</taxon>
        <taxon>Pseudomonadati</taxon>
        <taxon>Bacteroidota</taxon>
        <taxon>Cytophagia</taxon>
        <taxon>Cytophagales</taxon>
        <taxon>Cytophagaceae</taxon>
        <taxon>Rudanella</taxon>
    </lineage>
</organism>
<dbReference type="Gene3D" id="3.10.450.50">
    <property type="match status" value="1"/>
</dbReference>
<dbReference type="RefSeq" id="WP_152125328.1">
    <property type="nucleotide sequence ID" value="NZ_WELI01000006.1"/>
</dbReference>
<reference evidence="3 4" key="1">
    <citation type="submission" date="2019-10" db="EMBL/GenBank/DDBJ databases">
        <title>Rudanella paleaurantiibacter sp. nov., isolated from sludge.</title>
        <authorList>
            <person name="Xu S.Q."/>
        </authorList>
    </citation>
    <scope>NUCLEOTIDE SEQUENCE [LARGE SCALE GENOMIC DNA]</scope>
    <source>
        <strain evidence="3 4">HX-22-17</strain>
    </source>
</reference>
<dbReference type="SUPFAM" id="SSF54427">
    <property type="entry name" value="NTF2-like"/>
    <property type="match status" value="1"/>
</dbReference>
<name>A0A7J5TX80_9BACT</name>
<comment type="caution">
    <text evidence="3">The sequence shown here is derived from an EMBL/GenBank/DDBJ whole genome shotgun (WGS) entry which is preliminary data.</text>
</comment>
<dbReference type="EMBL" id="WELI01000006">
    <property type="protein sequence ID" value="KAB7729245.1"/>
    <property type="molecule type" value="Genomic_DNA"/>
</dbReference>
<protein>
    <submittedName>
        <fullName evidence="3">DUF4440 domain-containing protein</fullName>
    </submittedName>
</protein>
<feature type="signal peptide" evidence="1">
    <location>
        <begin position="1"/>
        <end position="30"/>
    </location>
</feature>
<dbReference type="InterPro" id="IPR032710">
    <property type="entry name" value="NTF2-like_dom_sf"/>
</dbReference>
<evidence type="ECO:0000313" key="3">
    <source>
        <dbReference type="EMBL" id="KAB7729245.1"/>
    </source>
</evidence>
<dbReference type="AlphaFoldDB" id="A0A7J5TX80"/>
<dbReference type="Pfam" id="PF14534">
    <property type="entry name" value="DUF4440"/>
    <property type="match status" value="1"/>
</dbReference>
<dbReference type="Proteomes" id="UP000488299">
    <property type="component" value="Unassembled WGS sequence"/>
</dbReference>
<accession>A0A7J5TX80</accession>
<feature type="chain" id="PRO_5029859266" evidence="1">
    <location>
        <begin position="31"/>
        <end position="158"/>
    </location>
</feature>
<evidence type="ECO:0000313" key="4">
    <source>
        <dbReference type="Proteomes" id="UP000488299"/>
    </source>
</evidence>
<sequence>MIRNLKFIKAFLPIWVMVALLSACTKSGDAVDVKDLNRQFIEAWNSKDSEKITSFLADDVHFLQGNTHFTGKAEVSQKWVRETLPTLSDLKTYAVTSAVDAQTAYEAGTYSVDVLPDTPQEPGGVGKGNFILLWKKAADNTWKLSYAQLEGLPVVAKR</sequence>
<feature type="domain" description="DUF4440" evidence="2">
    <location>
        <begin position="34"/>
        <end position="144"/>
    </location>
</feature>
<keyword evidence="4" id="KW-1185">Reference proteome</keyword>
<dbReference type="InterPro" id="IPR027843">
    <property type="entry name" value="DUF4440"/>
</dbReference>
<keyword evidence="1" id="KW-0732">Signal</keyword>